<reference evidence="2" key="1">
    <citation type="journal article" date="2025" name="Aquaculture">
        <title>Assessment of the bioflocculant production and safety properties of Metabacillus hrfriensis sp. nov. based on phenotypic and whole-genome sequencing analysis.</title>
        <authorList>
            <person name="Zhang R."/>
            <person name="Zhao Z."/>
            <person name="Luo L."/>
            <person name="Wang S."/>
            <person name="Guo K."/>
            <person name="Xu W."/>
        </authorList>
    </citation>
    <scope>NUCLEOTIDE SEQUENCE [LARGE SCALE GENOMIC DNA]</scope>
    <source>
        <strain evidence="2">CT-WN-B3</strain>
    </source>
</reference>
<accession>A0ACD4RI40</accession>
<dbReference type="EC" id="1.-.-.-" evidence="1"/>
<name>A0ACD4RI40_9BACI</name>
<proteinExistence type="predicted"/>
<dbReference type="EMBL" id="CP126116">
    <property type="protein sequence ID" value="WHZ60154.1"/>
    <property type="molecule type" value="Genomic_DNA"/>
</dbReference>
<keyword evidence="1" id="KW-0560">Oxidoreductase</keyword>
<dbReference type="Proteomes" id="UP001226091">
    <property type="component" value="Chromosome"/>
</dbReference>
<evidence type="ECO:0000313" key="2">
    <source>
        <dbReference type="Proteomes" id="UP001226091"/>
    </source>
</evidence>
<evidence type="ECO:0000313" key="1">
    <source>
        <dbReference type="EMBL" id="WHZ60154.1"/>
    </source>
</evidence>
<protein>
    <submittedName>
        <fullName evidence="1">NADPH-dependent FMN reductase</fullName>
        <ecNumber evidence="1">1.-.-.-</ecNumber>
    </submittedName>
</protein>
<gene>
    <name evidence="1" type="ORF">QLQ22_04140</name>
</gene>
<sequence>MKLLVINGSPRKKGRTRLAAAFIAEKYGAAHIDLSVLNLPMFNGEEDQEKLEAVQELKNQVKAADGVILLSPEYHSGMSGALKNALDYLGSSHFAHKPVGLIAVAGGGKGGINALNNMRTVMRGVYANAIPKQLALDPICFDYENKKLLEDSAAVLVAQLIEELKMYVEFYIQKQK</sequence>
<keyword evidence="2" id="KW-1185">Reference proteome</keyword>
<organism evidence="1 2">
    <name type="scientific">Metabacillus hrfriensis</name>
    <dbReference type="NCBI Taxonomy" id="3048891"/>
    <lineage>
        <taxon>Bacteria</taxon>
        <taxon>Bacillati</taxon>
        <taxon>Bacillota</taxon>
        <taxon>Bacilli</taxon>
        <taxon>Bacillales</taxon>
        <taxon>Bacillaceae</taxon>
        <taxon>Metabacillus</taxon>
    </lineage>
</organism>